<dbReference type="InParanoid" id="A0A0C2RYG4"/>
<gene>
    <name evidence="1" type="ORF">M378DRAFT_113791</name>
</gene>
<organism evidence="1 2">
    <name type="scientific">Amanita muscaria (strain Koide BX008)</name>
    <dbReference type="NCBI Taxonomy" id="946122"/>
    <lineage>
        <taxon>Eukaryota</taxon>
        <taxon>Fungi</taxon>
        <taxon>Dikarya</taxon>
        <taxon>Basidiomycota</taxon>
        <taxon>Agaricomycotina</taxon>
        <taxon>Agaricomycetes</taxon>
        <taxon>Agaricomycetidae</taxon>
        <taxon>Agaricales</taxon>
        <taxon>Pluteineae</taxon>
        <taxon>Amanitaceae</taxon>
        <taxon>Amanita</taxon>
    </lineage>
</organism>
<reference evidence="1 2" key="1">
    <citation type="submission" date="2014-04" db="EMBL/GenBank/DDBJ databases">
        <title>Evolutionary Origins and Diversification of the Mycorrhizal Mutualists.</title>
        <authorList>
            <consortium name="DOE Joint Genome Institute"/>
            <consortium name="Mycorrhizal Genomics Consortium"/>
            <person name="Kohler A."/>
            <person name="Kuo A."/>
            <person name="Nagy L.G."/>
            <person name="Floudas D."/>
            <person name="Copeland A."/>
            <person name="Barry K.W."/>
            <person name="Cichocki N."/>
            <person name="Veneault-Fourrey C."/>
            <person name="LaButti K."/>
            <person name="Lindquist E.A."/>
            <person name="Lipzen A."/>
            <person name="Lundell T."/>
            <person name="Morin E."/>
            <person name="Murat C."/>
            <person name="Riley R."/>
            <person name="Ohm R."/>
            <person name="Sun H."/>
            <person name="Tunlid A."/>
            <person name="Henrissat B."/>
            <person name="Grigoriev I.V."/>
            <person name="Hibbett D.S."/>
            <person name="Martin F."/>
        </authorList>
    </citation>
    <scope>NUCLEOTIDE SEQUENCE [LARGE SCALE GENOMIC DNA]</scope>
    <source>
        <strain evidence="1 2">Koide BX008</strain>
    </source>
</reference>
<feature type="non-terminal residue" evidence="1">
    <location>
        <position position="72"/>
    </location>
</feature>
<accession>A0A0C2RYG4</accession>
<dbReference type="AlphaFoldDB" id="A0A0C2RYG4"/>
<name>A0A0C2RYG4_AMAMK</name>
<keyword evidence="2" id="KW-1185">Reference proteome</keyword>
<dbReference type="EMBL" id="KN818523">
    <property type="protein sequence ID" value="KIL55385.1"/>
    <property type="molecule type" value="Genomic_DNA"/>
</dbReference>
<protein>
    <submittedName>
        <fullName evidence="1">Uncharacterized protein</fullName>
    </submittedName>
</protein>
<evidence type="ECO:0000313" key="1">
    <source>
        <dbReference type="EMBL" id="KIL55385.1"/>
    </source>
</evidence>
<evidence type="ECO:0000313" key="2">
    <source>
        <dbReference type="Proteomes" id="UP000054549"/>
    </source>
</evidence>
<dbReference type="Proteomes" id="UP000054549">
    <property type="component" value="Unassembled WGS sequence"/>
</dbReference>
<dbReference type="HOGENOM" id="CLU_2729002_0_0_1"/>
<proteinExistence type="predicted"/>
<sequence>MYMNAERVHSVLFSSNFRVIKDSNAHSDDYVDEITSALSTISGTPLLLRSPRFLDQSNCQCHTTHQCIYIDR</sequence>